<protein>
    <recommendedName>
        <fullName evidence="4">Nuclear transport factor 2 family protein</fullName>
    </recommendedName>
</protein>
<evidence type="ECO:0000313" key="2">
    <source>
        <dbReference type="EMBL" id="RRR67384.1"/>
    </source>
</evidence>
<accession>A0A426TSY9</accession>
<keyword evidence="1" id="KW-0472">Membrane</keyword>
<feature type="transmembrane region" description="Helical" evidence="1">
    <location>
        <begin position="7"/>
        <end position="27"/>
    </location>
</feature>
<dbReference type="AlphaFoldDB" id="A0A426TSY9"/>
<dbReference type="EMBL" id="RSAS01000792">
    <property type="protein sequence ID" value="RRR67384.1"/>
    <property type="molecule type" value="Genomic_DNA"/>
</dbReference>
<reference evidence="2 3" key="1">
    <citation type="submission" date="2018-12" db="EMBL/GenBank/DDBJ databases">
        <title>Genome Sequence of Candidatus Viridilinea halotolerans isolated from saline sulfide-rich spring.</title>
        <authorList>
            <person name="Grouzdev D.S."/>
            <person name="Burganskaya E.I."/>
            <person name="Krutkina M.S."/>
            <person name="Sukhacheva M.V."/>
            <person name="Gorlenko V.M."/>
        </authorList>
    </citation>
    <scope>NUCLEOTIDE SEQUENCE [LARGE SCALE GENOMIC DNA]</scope>
    <source>
        <strain evidence="2">Chok-6</strain>
    </source>
</reference>
<evidence type="ECO:0000313" key="3">
    <source>
        <dbReference type="Proteomes" id="UP000280307"/>
    </source>
</evidence>
<proteinExistence type="predicted"/>
<evidence type="ECO:0000256" key="1">
    <source>
        <dbReference type="SAM" id="Phobius"/>
    </source>
</evidence>
<keyword evidence="1" id="KW-0812">Transmembrane</keyword>
<comment type="caution">
    <text evidence="2">The sequence shown here is derived from an EMBL/GenBank/DDBJ whole genome shotgun (WGS) entry which is preliminary data.</text>
</comment>
<evidence type="ECO:0008006" key="4">
    <source>
        <dbReference type="Google" id="ProtNLM"/>
    </source>
</evidence>
<keyword evidence="1" id="KW-1133">Transmembrane helix</keyword>
<organism evidence="2 3">
    <name type="scientific">Candidatus Viridilinea halotolerans</name>
    <dbReference type="NCBI Taxonomy" id="2491704"/>
    <lineage>
        <taxon>Bacteria</taxon>
        <taxon>Bacillati</taxon>
        <taxon>Chloroflexota</taxon>
        <taxon>Chloroflexia</taxon>
        <taxon>Chloroflexales</taxon>
        <taxon>Chloroflexineae</taxon>
        <taxon>Oscillochloridaceae</taxon>
        <taxon>Candidatus Viridilinea</taxon>
    </lineage>
</organism>
<name>A0A426TSY9_9CHLR</name>
<dbReference type="Proteomes" id="UP000280307">
    <property type="component" value="Unassembled WGS sequence"/>
</dbReference>
<gene>
    <name evidence="2" type="ORF">EI684_19080</name>
</gene>
<sequence>MKQIDRFLLAIIVGVVVLVVVALVMVLTRTPQGYLPDTTPGGVAHNYLLALKQYDDARAYGYLASDLAGYPPSVDDFGADIDSRYRWAFNREAATISVGEERITGDRAVVTVSETHFAAGGLFRSGQYNRSFSMTLRRQGEEWRIVSAESYWAACWSESRPCQ</sequence>